<dbReference type="Pfam" id="PF02518">
    <property type="entry name" value="HATPase_c"/>
    <property type="match status" value="1"/>
</dbReference>
<dbReference type="SUPFAM" id="SSF55785">
    <property type="entry name" value="PYP-like sensor domain (PAS domain)"/>
    <property type="match status" value="1"/>
</dbReference>
<protein>
    <recommendedName>
        <fullName evidence="3">histidine kinase</fullName>
        <ecNumber evidence="3">2.7.13.3</ecNumber>
    </recommendedName>
</protein>
<dbReference type="PROSITE" id="PS50885">
    <property type="entry name" value="HAMP"/>
    <property type="match status" value="1"/>
</dbReference>
<dbReference type="Proteomes" id="UP000831534">
    <property type="component" value="Chromosome"/>
</dbReference>
<evidence type="ECO:0000259" key="14">
    <source>
        <dbReference type="PROSITE" id="PS50109"/>
    </source>
</evidence>
<keyword evidence="10 13" id="KW-1133">Transmembrane helix</keyword>
<keyword evidence="11" id="KW-0902">Two-component regulatory system</keyword>
<dbReference type="Gene3D" id="1.10.287.130">
    <property type="match status" value="1"/>
</dbReference>
<evidence type="ECO:0000256" key="1">
    <source>
        <dbReference type="ARBA" id="ARBA00000085"/>
    </source>
</evidence>
<name>A0A8T9MUZ7_9NEIS</name>
<evidence type="ECO:0000256" key="5">
    <source>
        <dbReference type="ARBA" id="ARBA00022679"/>
    </source>
</evidence>
<dbReference type="SMART" id="SM00304">
    <property type="entry name" value="HAMP"/>
    <property type="match status" value="1"/>
</dbReference>
<dbReference type="SUPFAM" id="SSF55874">
    <property type="entry name" value="ATPase domain of HSP90 chaperone/DNA topoisomerase II/histidine kinase"/>
    <property type="match status" value="1"/>
</dbReference>
<evidence type="ECO:0000313" key="18">
    <source>
        <dbReference type="Proteomes" id="UP000831534"/>
    </source>
</evidence>
<keyword evidence="5" id="KW-0808">Transferase</keyword>
<dbReference type="PANTHER" id="PTHR42878:SF7">
    <property type="entry name" value="SENSOR HISTIDINE KINASE GLRK"/>
    <property type="match status" value="1"/>
</dbReference>
<reference evidence="17" key="1">
    <citation type="journal article" date="2022" name="Res Sq">
        <title>Evolution of multicellular longitudinally dividing oral cavity symbionts (Neisseriaceae).</title>
        <authorList>
            <person name="Nyongesa S."/>
            <person name="Weber P."/>
            <person name="Bernet E."/>
            <person name="Pullido F."/>
            <person name="Nieckarz M."/>
            <person name="Delaby M."/>
            <person name="Nieves C."/>
            <person name="Viehboeck T."/>
            <person name="Krause N."/>
            <person name="Rivera-Millot A."/>
            <person name="Nakamura A."/>
            <person name="Vischer N."/>
            <person name="VanNieuwenhze M."/>
            <person name="Brun Y."/>
            <person name="Cava F."/>
            <person name="Bulgheresi S."/>
            <person name="Veyrier F."/>
        </authorList>
    </citation>
    <scope>NUCLEOTIDE SEQUENCE</scope>
    <source>
        <strain evidence="17">17694</strain>
    </source>
</reference>
<dbReference type="GO" id="GO:0007234">
    <property type="term" value="P:osmosensory signaling via phosphorelay pathway"/>
    <property type="evidence" value="ECO:0007669"/>
    <property type="project" value="TreeGrafter"/>
</dbReference>
<dbReference type="CDD" id="cd00082">
    <property type="entry name" value="HisKA"/>
    <property type="match status" value="1"/>
</dbReference>
<dbReference type="SUPFAM" id="SSF47384">
    <property type="entry name" value="Homodimeric domain of signal transducing histidine kinase"/>
    <property type="match status" value="1"/>
</dbReference>
<evidence type="ECO:0000259" key="15">
    <source>
        <dbReference type="PROSITE" id="PS50112"/>
    </source>
</evidence>
<evidence type="ECO:0000313" key="17">
    <source>
        <dbReference type="EMBL" id="UOP05497.1"/>
    </source>
</evidence>
<evidence type="ECO:0000256" key="11">
    <source>
        <dbReference type="ARBA" id="ARBA00023012"/>
    </source>
</evidence>
<dbReference type="InterPro" id="IPR050351">
    <property type="entry name" value="BphY/WalK/GraS-like"/>
</dbReference>
<dbReference type="CDD" id="cd06225">
    <property type="entry name" value="HAMP"/>
    <property type="match status" value="1"/>
</dbReference>
<feature type="domain" description="Histidine kinase" evidence="14">
    <location>
        <begin position="490"/>
        <end position="702"/>
    </location>
</feature>
<dbReference type="InterPro" id="IPR017232">
    <property type="entry name" value="NtrY"/>
</dbReference>
<feature type="transmembrane region" description="Helical" evidence="13">
    <location>
        <begin position="31"/>
        <end position="56"/>
    </location>
</feature>
<proteinExistence type="predicted"/>
<sequence>MQRFFIYAGITAFLSLYALTFLTGSNHEYSVVFWAAFVMCAVLTLILLGIIFKYIVRIVRNQHRHIFGSQIARKLSAMFATITLVPMLCMFAVSMSMIQRHIDSWFTPHASNALDSSVELGKRAIAHSVEKSLAQAGTVRNGIAAALAQEHDIDPALLTKQAQAFEQLAVVNLNTMRPLKQTDSHLPAPPPLDATTLTHINRGGTAHDTEHINHRLYAHGWLKLPDINGEAHALFFRQTIPESIAAPVANIEKAYADHAAVLFAHDGMKLMFGTTLLISSLMALLFAIAAGLYFAQRFIEPILHLAAAAKAVSRGDFQQRLNTGRKDEFGRLANLFNHMSEKLAFAQAADAEHRRALEASHHYLERVLESLSSGVITLDSKDRLKTYNRSAEMILDLPLDKLVGRDSREWVRQSAQHTVLAETVRVLLAAEPTGEAVELAYAGADETRTLLGKAVRLPAENGNGTVLIFDNITTLVLAQKEAAWGEVAKRLAHEIRNPLTPIQLSAERLAHRLRDKLDNKDEQFLTKSTNTIIKQVAALKEMVEAFRNYARAPSLKLHELELNQLVSEVLVLYESSSCTFTSELSNIPLWLKADTTAMRQVLHNLLKNASEAAEADPKPHVCIRTHADNEGRACLSITNNGKSFSNAMLQTAFEPYTTDKASGTGLGLSVVKRIVEDHHGSITLANGENGGACVHLKFTMENP</sequence>
<evidence type="ECO:0000256" key="12">
    <source>
        <dbReference type="ARBA" id="ARBA00023136"/>
    </source>
</evidence>
<organism evidence="17 18">
    <name type="scientific">Conchiformibius kuhniae</name>
    <dbReference type="NCBI Taxonomy" id="211502"/>
    <lineage>
        <taxon>Bacteria</taxon>
        <taxon>Pseudomonadati</taxon>
        <taxon>Pseudomonadota</taxon>
        <taxon>Betaproteobacteria</taxon>
        <taxon>Neisseriales</taxon>
        <taxon>Neisseriaceae</taxon>
        <taxon>Conchiformibius</taxon>
    </lineage>
</organism>
<dbReference type="PROSITE" id="PS50109">
    <property type="entry name" value="HIS_KIN"/>
    <property type="match status" value="1"/>
</dbReference>
<comment type="subcellular location">
    <subcellularLocation>
        <location evidence="2">Membrane</location>
        <topology evidence="2">Multi-pass membrane protein</topology>
    </subcellularLocation>
</comment>
<feature type="transmembrane region" description="Helical" evidence="13">
    <location>
        <begin position="270"/>
        <end position="295"/>
    </location>
</feature>
<feature type="domain" description="PAS" evidence="15">
    <location>
        <begin position="360"/>
        <end position="405"/>
    </location>
</feature>
<dbReference type="GO" id="GO:0000156">
    <property type="term" value="F:phosphorelay response regulator activity"/>
    <property type="evidence" value="ECO:0007669"/>
    <property type="project" value="TreeGrafter"/>
</dbReference>
<dbReference type="AlphaFoldDB" id="A0A8T9MUZ7"/>
<keyword evidence="9" id="KW-0067">ATP-binding</keyword>
<dbReference type="Gene3D" id="3.30.565.10">
    <property type="entry name" value="Histidine kinase-like ATPase, C-terminal domain"/>
    <property type="match status" value="1"/>
</dbReference>
<evidence type="ECO:0000256" key="2">
    <source>
        <dbReference type="ARBA" id="ARBA00004141"/>
    </source>
</evidence>
<evidence type="ECO:0000256" key="10">
    <source>
        <dbReference type="ARBA" id="ARBA00022989"/>
    </source>
</evidence>
<keyword evidence="6 13" id="KW-0812">Transmembrane</keyword>
<evidence type="ECO:0000256" key="3">
    <source>
        <dbReference type="ARBA" id="ARBA00012438"/>
    </source>
</evidence>
<dbReference type="PIRSF" id="PIRSF037532">
    <property type="entry name" value="STHK_NtrY"/>
    <property type="match status" value="1"/>
</dbReference>
<dbReference type="InterPro" id="IPR000014">
    <property type="entry name" value="PAS"/>
</dbReference>
<dbReference type="Gene3D" id="3.30.450.20">
    <property type="entry name" value="PAS domain"/>
    <property type="match status" value="1"/>
</dbReference>
<dbReference type="EMBL" id="CP091521">
    <property type="protein sequence ID" value="UOP05497.1"/>
    <property type="molecule type" value="Genomic_DNA"/>
</dbReference>
<dbReference type="InterPro" id="IPR035965">
    <property type="entry name" value="PAS-like_dom_sf"/>
</dbReference>
<dbReference type="GO" id="GO:0005524">
    <property type="term" value="F:ATP binding"/>
    <property type="evidence" value="ECO:0007669"/>
    <property type="project" value="UniProtKB-KW"/>
</dbReference>
<dbReference type="InterPro" id="IPR004358">
    <property type="entry name" value="Sig_transdc_His_kin-like_C"/>
</dbReference>
<dbReference type="GO" id="GO:0030295">
    <property type="term" value="F:protein kinase activator activity"/>
    <property type="evidence" value="ECO:0007669"/>
    <property type="project" value="TreeGrafter"/>
</dbReference>
<gene>
    <name evidence="17" type="ORF">LVJ77_04985</name>
</gene>
<dbReference type="Pfam" id="PF00512">
    <property type="entry name" value="HisKA"/>
    <property type="match status" value="1"/>
</dbReference>
<dbReference type="RefSeq" id="WP_027010329.1">
    <property type="nucleotide sequence ID" value="NZ_CP091521.1"/>
</dbReference>
<evidence type="ECO:0000256" key="13">
    <source>
        <dbReference type="SAM" id="Phobius"/>
    </source>
</evidence>
<accession>A0A8T9MUZ7</accession>
<dbReference type="Gene3D" id="6.10.340.10">
    <property type="match status" value="1"/>
</dbReference>
<dbReference type="SMART" id="SM00388">
    <property type="entry name" value="HisKA"/>
    <property type="match status" value="1"/>
</dbReference>
<feature type="transmembrane region" description="Helical" evidence="13">
    <location>
        <begin position="5"/>
        <end position="25"/>
    </location>
</feature>
<keyword evidence="8 17" id="KW-0418">Kinase</keyword>
<dbReference type="GO" id="GO:0000155">
    <property type="term" value="F:phosphorelay sensor kinase activity"/>
    <property type="evidence" value="ECO:0007669"/>
    <property type="project" value="InterPro"/>
</dbReference>
<dbReference type="SMART" id="SM00387">
    <property type="entry name" value="HATPase_c"/>
    <property type="match status" value="1"/>
</dbReference>
<dbReference type="PROSITE" id="PS50112">
    <property type="entry name" value="PAS"/>
    <property type="match status" value="1"/>
</dbReference>
<comment type="catalytic activity">
    <reaction evidence="1">
        <text>ATP + protein L-histidine = ADP + protein N-phospho-L-histidine.</text>
        <dbReference type="EC" id="2.7.13.3"/>
    </reaction>
</comment>
<dbReference type="KEGG" id="ckh:LVJ77_04985"/>
<dbReference type="PRINTS" id="PR00344">
    <property type="entry name" value="BCTRLSENSOR"/>
</dbReference>
<reference evidence="17" key="2">
    <citation type="submission" date="2024-09" db="EMBL/GenBank/DDBJ databases">
        <authorList>
            <person name="Veyrier F.J."/>
        </authorList>
    </citation>
    <scope>NUCLEOTIDE SEQUENCE</scope>
    <source>
        <strain evidence="17">17694</strain>
    </source>
</reference>
<dbReference type="InterPro" id="IPR036890">
    <property type="entry name" value="HATPase_C_sf"/>
</dbReference>
<dbReference type="InterPro" id="IPR003661">
    <property type="entry name" value="HisK_dim/P_dom"/>
</dbReference>
<keyword evidence="7" id="KW-0547">Nucleotide-binding</keyword>
<evidence type="ECO:0000256" key="7">
    <source>
        <dbReference type="ARBA" id="ARBA00022741"/>
    </source>
</evidence>
<keyword evidence="4" id="KW-0597">Phosphoprotein</keyword>
<evidence type="ECO:0000256" key="6">
    <source>
        <dbReference type="ARBA" id="ARBA00022692"/>
    </source>
</evidence>
<dbReference type="PANTHER" id="PTHR42878">
    <property type="entry name" value="TWO-COMPONENT HISTIDINE KINASE"/>
    <property type="match status" value="1"/>
</dbReference>
<evidence type="ECO:0000256" key="9">
    <source>
        <dbReference type="ARBA" id="ARBA00022840"/>
    </source>
</evidence>
<dbReference type="InterPro" id="IPR005467">
    <property type="entry name" value="His_kinase_dom"/>
</dbReference>
<dbReference type="SMART" id="SM00091">
    <property type="entry name" value="PAS"/>
    <property type="match status" value="1"/>
</dbReference>
<evidence type="ECO:0000256" key="8">
    <source>
        <dbReference type="ARBA" id="ARBA00022777"/>
    </source>
</evidence>
<dbReference type="InterPro" id="IPR036097">
    <property type="entry name" value="HisK_dim/P_sf"/>
</dbReference>
<dbReference type="InterPro" id="IPR003660">
    <property type="entry name" value="HAMP_dom"/>
</dbReference>
<dbReference type="EC" id="2.7.13.3" evidence="3"/>
<keyword evidence="12 13" id="KW-0472">Membrane</keyword>
<feature type="domain" description="HAMP" evidence="16">
    <location>
        <begin position="296"/>
        <end position="348"/>
    </location>
</feature>
<evidence type="ECO:0000259" key="16">
    <source>
        <dbReference type="PROSITE" id="PS50885"/>
    </source>
</evidence>
<keyword evidence="18" id="KW-1185">Reference proteome</keyword>
<evidence type="ECO:0000256" key="4">
    <source>
        <dbReference type="ARBA" id="ARBA00022553"/>
    </source>
</evidence>
<dbReference type="Pfam" id="PF00672">
    <property type="entry name" value="HAMP"/>
    <property type="match status" value="1"/>
</dbReference>
<dbReference type="InterPro" id="IPR003594">
    <property type="entry name" value="HATPase_dom"/>
</dbReference>
<feature type="transmembrane region" description="Helical" evidence="13">
    <location>
        <begin position="77"/>
        <end position="98"/>
    </location>
</feature>
<dbReference type="GO" id="GO:0016020">
    <property type="term" value="C:membrane"/>
    <property type="evidence" value="ECO:0007669"/>
    <property type="project" value="UniProtKB-SubCell"/>
</dbReference>
<dbReference type="SUPFAM" id="SSF158472">
    <property type="entry name" value="HAMP domain-like"/>
    <property type="match status" value="1"/>
</dbReference>